<feature type="compositionally biased region" description="Low complexity" evidence="1">
    <location>
        <begin position="218"/>
        <end position="227"/>
    </location>
</feature>
<protein>
    <submittedName>
        <fullName evidence="3">Uncharacterized protein</fullName>
    </submittedName>
</protein>
<evidence type="ECO:0000256" key="1">
    <source>
        <dbReference type="SAM" id="MobiDB-lite"/>
    </source>
</evidence>
<reference evidence="2 5" key="2">
    <citation type="submission" date="2021-01" db="EMBL/GenBank/DDBJ databases">
        <title>Whole genome shotgun sequence of Actinoplanes lobatus NBRC 12513.</title>
        <authorList>
            <person name="Komaki H."/>
            <person name="Tamura T."/>
        </authorList>
    </citation>
    <scope>NUCLEOTIDE SEQUENCE [LARGE SCALE GENOMIC DNA]</scope>
    <source>
        <strain evidence="2 5">NBRC 12513</strain>
    </source>
</reference>
<organism evidence="3 4">
    <name type="scientific">Actinoplanes lobatus</name>
    <dbReference type="NCBI Taxonomy" id="113568"/>
    <lineage>
        <taxon>Bacteria</taxon>
        <taxon>Bacillati</taxon>
        <taxon>Actinomycetota</taxon>
        <taxon>Actinomycetes</taxon>
        <taxon>Micromonosporales</taxon>
        <taxon>Micromonosporaceae</taxon>
        <taxon>Actinoplanes</taxon>
    </lineage>
</organism>
<dbReference type="Proteomes" id="UP000631312">
    <property type="component" value="Unassembled WGS sequence"/>
</dbReference>
<feature type="region of interest" description="Disordered" evidence="1">
    <location>
        <begin position="191"/>
        <end position="234"/>
    </location>
</feature>
<evidence type="ECO:0000313" key="4">
    <source>
        <dbReference type="Proteomes" id="UP000590511"/>
    </source>
</evidence>
<feature type="compositionally biased region" description="Basic and acidic residues" evidence="1">
    <location>
        <begin position="111"/>
        <end position="123"/>
    </location>
</feature>
<dbReference type="EMBL" id="JACHNC010000001">
    <property type="protein sequence ID" value="MBB4749139.1"/>
    <property type="molecule type" value="Genomic_DNA"/>
</dbReference>
<comment type="caution">
    <text evidence="3">The sequence shown here is derived from an EMBL/GenBank/DDBJ whole genome shotgun (WGS) entry which is preliminary data.</text>
</comment>
<dbReference type="AlphaFoldDB" id="A0A7W7HEP3"/>
<proteinExistence type="predicted"/>
<name>A0A7W7HEP3_9ACTN</name>
<feature type="compositionally biased region" description="Gly residues" evidence="1">
    <location>
        <begin position="32"/>
        <end position="51"/>
    </location>
</feature>
<reference evidence="3 4" key="1">
    <citation type="submission" date="2020-08" db="EMBL/GenBank/DDBJ databases">
        <title>Sequencing the genomes of 1000 actinobacteria strains.</title>
        <authorList>
            <person name="Klenk H.-P."/>
        </authorList>
    </citation>
    <scope>NUCLEOTIDE SEQUENCE [LARGE SCALE GENOMIC DNA]</scope>
    <source>
        <strain evidence="3 4">DSM 43150</strain>
    </source>
</reference>
<dbReference type="Proteomes" id="UP000590511">
    <property type="component" value="Unassembled WGS sequence"/>
</dbReference>
<feature type="compositionally biased region" description="Basic and acidic residues" evidence="1">
    <location>
        <begin position="81"/>
        <end position="96"/>
    </location>
</feature>
<keyword evidence="5" id="KW-1185">Reference proteome</keyword>
<evidence type="ECO:0000313" key="2">
    <source>
        <dbReference type="EMBL" id="GIE42763.1"/>
    </source>
</evidence>
<dbReference type="EMBL" id="BOMP01000098">
    <property type="protein sequence ID" value="GIE42763.1"/>
    <property type="molecule type" value="Genomic_DNA"/>
</dbReference>
<feature type="region of interest" description="Disordered" evidence="1">
    <location>
        <begin position="1"/>
        <end position="126"/>
    </location>
</feature>
<sequence length="234" mass="23782">MYRTRRRALTLMSGIWSAPRPPRGGWHRNDPGDGGGDGSAGGGPAAGGANDGAGDDDKPDGPKFTGDFDADKARAAITSARDSEKKAKQAAKDSSDKLASVLKALGLGTDGKADPEDQVRQLTERATAAEQRANALAVKSAVRDAADEHKANAAELLDSRSFTDQLAKLDPAASDYGDKVAALVAKAAKDNPAKYGTAGAKGGTRSGSSDHTGGGGTRTRPAGLGAAIAARMQQ</sequence>
<evidence type="ECO:0000313" key="5">
    <source>
        <dbReference type="Proteomes" id="UP000631312"/>
    </source>
</evidence>
<dbReference type="RefSeq" id="WP_188121508.1">
    <property type="nucleotide sequence ID" value="NZ_BOMP01000098.1"/>
</dbReference>
<gene>
    <name evidence="2" type="ORF">Alo02nite_56610</name>
    <name evidence="3" type="ORF">BJ964_003300</name>
</gene>
<accession>A0A7W7HEP3</accession>
<evidence type="ECO:0000313" key="3">
    <source>
        <dbReference type="EMBL" id="MBB4749139.1"/>
    </source>
</evidence>